<dbReference type="SUPFAM" id="SSF53335">
    <property type="entry name" value="S-adenosyl-L-methionine-dependent methyltransferases"/>
    <property type="match status" value="1"/>
</dbReference>
<dbReference type="PANTHER" id="PTHR38768:SF1">
    <property type="entry name" value="UPF0502 PROTEIN YCEH"/>
    <property type="match status" value="1"/>
</dbReference>
<reference evidence="4" key="1">
    <citation type="journal article" date="2019" name="Int. J. Syst. Evol. Microbiol.">
        <title>The Global Catalogue of Microorganisms (GCM) 10K type strain sequencing project: providing services to taxonomists for standard genome sequencing and annotation.</title>
        <authorList>
            <consortium name="The Broad Institute Genomics Platform"/>
            <consortium name="The Broad Institute Genome Sequencing Center for Infectious Disease"/>
            <person name="Wu L."/>
            <person name="Ma J."/>
        </authorList>
    </citation>
    <scope>NUCLEOTIDE SEQUENCE [LARGE SCALE GENOMIC DNA]</scope>
    <source>
        <strain evidence="4">JCM 17809</strain>
    </source>
</reference>
<evidence type="ECO:0000313" key="3">
    <source>
        <dbReference type="EMBL" id="GAA4398915.1"/>
    </source>
</evidence>
<keyword evidence="4" id="KW-1185">Reference proteome</keyword>
<accession>A0ABP8K1M4</accession>
<dbReference type="RefSeq" id="WP_345201998.1">
    <property type="nucleotide sequence ID" value="NZ_BAABGM010000003.1"/>
</dbReference>
<dbReference type="Gene3D" id="3.40.50.150">
    <property type="entry name" value="Vaccinia Virus protein VP39"/>
    <property type="match status" value="1"/>
</dbReference>
<dbReference type="InterPro" id="IPR007432">
    <property type="entry name" value="DUF480"/>
</dbReference>
<dbReference type="InterPro" id="IPR041698">
    <property type="entry name" value="Methyltransf_25"/>
</dbReference>
<dbReference type="Pfam" id="PF04337">
    <property type="entry name" value="DUF480"/>
    <property type="match status" value="1"/>
</dbReference>
<dbReference type="Pfam" id="PF13649">
    <property type="entry name" value="Methyltransf_25"/>
    <property type="match status" value="1"/>
</dbReference>
<feature type="domain" description="Methyltransferase" evidence="2">
    <location>
        <begin position="239"/>
        <end position="331"/>
    </location>
</feature>
<name>A0ABP8K1M4_9MICO</name>
<proteinExistence type="inferred from homology"/>
<dbReference type="EMBL" id="BAABGM010000003">
    <property type="protein sequence ID" value="GAA4398915.1"/>
    <property type="molecule type" value="Genomic_DNA"/>
</dbReference>
<gene>
    <name evidence="3" type="ORF">GCM10023168_05470</name>
</gene>
<dbReference type="SUPFAM" id="SSF46785">
    <property type="entry name" value="Winged helix' DNA-binding domain"/>
    <property type="match status" value="2"/>
</dbReference>
<evidence type="ECO:0000259" key="2">
    <source>
        <dbReference type="Pfam" id="PF13649"/>
    </source>
</evidence>
<dbReference type="Gene3D" id="1.10.10.10">
    <property type="entry name" value="Winged helix-like DNA-binding domain superfamily/Winged helix DNA-binding domain"/>
    <property type="match status" value="2"/>
</dbReference>
<dbReference type="InterPro" id="IPR036388">
    <property type="entry name" value="WH-like_DNA-bd_sf"/>
</dbReference>
<comment type="similarity">
    <text evidence="1">Belongs to the UPF0502 family.</text>
</comment>
<dbReference type="HAMAP" id="MF_01584">
    <property type="entry name" value="UPF0502"/>
    <property type="match status" value="1"/>
</dbReference>
<dbReference type="InterPro" id="IPR036390">
    <property type="entry name" value="WH_DNA-bd_sf"/>
</dbReference>
<dbReference type="PANTHER" id="PTHR38768">
    <property type="entry name" value="UPF0502 PROTEIN YCEH"/>
    <property type="match status" value="1"/>
</dbReference>
<protein>
    <recommendedName>
        <fullName evidence="2">Methyltransferase domain-containing protein</fullName>
    </recommendedName>
</protein>
<comment type="caution">
    <text evidence="3">The sequence shown here is derived from an EMBL/GenBank/DDBJ whole genome shotgun (WGS) entry which is preliminary data.</text>
</comment>
<dbReference type="Proteomes" id="UP001500945">
    <property type="component" value="Unassembled WGS sequence"/>
</dbReference>
<evidence type="ECO:0000313" key="4">
    <source>
        <dbReference type="Proteomes" id="UP001500945"/>
    </source>
</evidence>
<dbReference type="InterPro" id="IPR029063">
    <property type="entry name" value="SAM-dependent_MTases_sf"/>
</dbReference>
<organism evidence="3 4">
    <name type="scientific">Fodinibacter luteus</name>
    <dbReference type="NCBI Taxonomy" id="552064"/>
    <lineage>
        <taxon>Bacteria</taxon>
        <taxon>Bacillati</taxon>
        <taxon>Actinomycetota</taxon>
        <taxon>Actinomycetes</taxon>
        <taxon>Micrococcales</taxon>
        <taxon>Intrasporangiaceae</taxon>
        <taxon>Fodinibacter (ex Wang et al. 2009)</taxon>
    </lineage>
</organism>
<dbReference type="CDD" id="cd02440">
    <property type="entry name" value="AdoMet_MTases"/>
    <property type="match status" value="1"/>
</dbReference>
<sequence>MPPLPHLEPTEQRVLGALLEKQVTVPTGYPLTVNSLRTACNQSTSRDPVVEYGDQTVESSARALKAKGLVRVVWDGRGQRTLKFHQLLDEALSLDPGERALITVLLLRGPQSAGELRTRTERLHRFTDRAAVEDCLTRLACREEPLVQELARLPGRQDPRWIHLLGPVELPSDAHAASEAVDLESILAEGSQARDAKVSAAYDSLAGDYATRLASDLDDTPFERWLLERVVDLAGGHPVADVGCGPGLISAYLRDHGARVVGSDLSAEMVAQARRAHRDITFEVRDLRHLMRPVDADGWGVVLAWYSLLHLAASELREAIVALVRPLRSDGHLVLSLFAGPSIRHVAELWDIPIDLDFLHHDPATVIAAAEAAGLTDLEWYQRGVVPSEGEPVHRFYLIGRRR</sequence>
<evidence type="ECO:0000256" key="1">
    <source>
        <dbReference type="HAMAP-Rule" id="MF_01584"/>
    </source>
</evidence>